<evidence type="ECO:0000259" key="7">
    <source>
        <dbReference type="SMART" id="SM00928"/>
    </source>
</evidence>
<dbReference type="SMART" id="SM00928">
    <property type="entry name" value="NADH_4Fe-4S"/>
    <property type="match status" value="1"/>
</dbReference>
<dbReference type="Gene3D" id="1.20.1440.230">
    <property type="entry name" value="NADH-ubiquinone oxidoreductase 51kDa subunit, iron-sulphur binding domain"/>
    <property type="match status" value="1"/>
</dbReference>
<dbReference type="PROSITE" id="PS00644">
    <property type="entry name" value="COMPLEX1_51K_1"/>
    <property type="match status" value="1"/>
</dbReference>
<comment type="similarity">
    <text evidence="2">Belongs to the complex I 51 kDa subunit family.</text>
</comment>
<dbReference type="Pfam" id="PF01257">
    <property type="entry name" value="2Fe-2S_thioredx"/>
    <property type="match status" value="1"/>
</dbReference>
<organism evidence="8 9">
    <name type="scientific">Rhodoferax saidenbachensis</name>
    <dbReference type="NCBI Taxonomy" id="1484693"/>
    <lineage>
        <taxon>Bacteria</taxon>
        <taxon>Pseudomonadati</taxon>
        <taxon>Pseudomonadota</taxon>
        <taxon>Betaproteobacteria</taxon>
        <taxon>Burkholderiales</taxon>
        <taxon>Comamonadaceae</taxon>
        <taxon>Rhodoferax</taxon>
    </lineage>
</organism>
<name>A0ABU1ZT50_9BURK</name>
<dbReference type="EMBL" id="JAVDXO010000013">
    <property type="protein sequence ID" value="MDR7308736.1"/>
    <property type="molecule type" value="Genomic_DNA"/>
</dbReference>
<keyword evidence="6" id="KW-0411">Iron-sulfur</keyword>
<dbReference type="InterPro" id="IPR037225">
    <property type="entry name" value="Nuo51_FMN-bd_sf"/>
</dbReference>
<dbReference type="SUPFAM" id="SSF142019">
    <property type="entry name" value="Nqo1 FMN-binding domain-like"/>
    <property type="match status" value="1"/>
</dbReference>
<keyword evidence="9" id="KW-1185">Reference proteome</keyword>
<dbReference type="PANTHER" id="PTHR43578:SF3">
    <property type="entry name" value="NADH-QUINONE OXIDOREDUCTASE SUBUNIT F"/>
    <property type="match status" value="1"/>
</dbReference>
<dbReference type="Gene3D" id="3.40.50.11540">
    <property type="entry name" value="NADH-ubiquinone oxidoreductase 51kDa subunit"/>
    <property type="match status" value="1"/>
</dbReference>
<evidence type="ECO:0000256" key="1">
    <source>
        <dbReference type="ARBA" id="ARBA00001917"/>
    </source>
</evidence>
<evidence type="ECO:0000313" key="9">
    <source>
        <dbReference type="Proteomes" id="UP001268089"/>
    </source>
</evidence>
<dbReference type="PANTHER" id="PTHR43578">
    <property type="entry name" value="NADH-QUINONE OXIDOREDUCTASE SUBUNIT F"/>
    <property type="match status" value="1"/>
</dbReference>
<evidence type="ECO:0000256" key="3">
    <source>
        <dbReference type="ARBA" id="ARBA00022485"/>
    </source>
</evidence>
<gene>
    <name evidence="8" type="ORF">J2X15_004057</name>
</gene>
<dbReference type="InterPro" id="IPR011538">
    <property type="entry name" value="Nuo51_FMN-bd"/>
</dbReference>
<feature type="domain" description="NADH-ubiquinone oxidoreductase 51kDa subunit iron-sulphur binding" evidence="7">
    <location>
        <begin position="523"/>
        <end position="568"/>
    </location>
</feature>
<dbReference type="SUPFAM" id="SSF140490">
    <property type="entry name" value="Nqo1C-terminal domain-like"/>
    <property type="match status" value="1"/>
</dbReference>
<dbReference type="InterPro" id="IPR036249">
    <property type="entry name" value="Thioredoxin-like_sf"/>
</dbReference>
<dbReference type="PROSITE" id="PS00645">
    <property type="entry name" value="COMPLEX1_51K_2"/>
    <property type="match status" value="1"/>
</dbReference>
<keyword evidence="3" id="KW-0004">4Fe-4S</keyword>
<dbReference type="EC" id="1.17.1.9" evidence="8"/>
<dbReference type="Gene3D" id="3.40.30.10">
    <property type="entry name" value="Glutaredoxin"/>
    <property type="match status" value="1"/>
</dbReference>
<sequence length="600" mass="65188">MTAPVSAPHVPVVALATVDDMRDRIRRKSKLKGRQADDDAIADVRALVGTGPHRRDLLIEHLHKLNDAYRCLHDRHLVALAKEMNIPMAEVYEVATFYHHFEVVRGDETVPQLTVRVCDGLSCEMAGAQDLLARLPTLLGNADVRVIPAPCLGRCEQAPVAVVHQNPVPMATAEAVVALVNSAAARHPSAQEATQFIAYEFSEKPVSPPAHAVQVAPDYAGYDTYRAHGGYALAAALVNGEHDAESVIHAMENSGLRGLGGAGFPAGRKWRIVRDQPAPKLMAVNIDEGEPGTFKDRTYLERDPHRFLEGLLIAAQVVGIETCYIYLRDEYHGCRAILEAELAKLHANPPCPLPHIELRRGAGAYICGEESAMIESIEGKRGEPRMRPPYIAQVGLFGRPTLEHNFETLYWVRDIVEKGADWFSGFGRNGRKGLRSFSVSGRVKFPGVKLAPAGITLTELIDEYCGGMQDGHTLYAYLPGGASGGIFPASHANVPLDFDTLQPHGGFIGSAAVIVLGQHDKARDAALNMMRFFAHESCGQCTPCRVGTAKAAKLMEAPVWDNTTLEDLNVVMTDASICGLGQAAPNPVRCVQKYFPQEIA</sequence>
<dbReference type="InterPro" id="IPR037207">
    <property type="entry name" value="Nuop51_4Fe4S-bd_sf"/>
</dbReference>
<dbReference type="Gene3D" id="3.10.20.600">
    <property type="match status" value="1"/>
</dbReference>
<dbReference type="Pfam" id="PF01512">
    <property type="entry name" value="Complex1_51K"/>
    <property type="match status" value="1"/>
</dbReference>
<keyword evidence="4" id="KW-0479">Metal-binding</keyword>
<keyword evidence="8" id="KW-0560">Oxidoreductase</keyword>
<reference evidence="8 9" key="1">
    <citation type="submission" date="2023-07" db="EMBL/GenBank/DDBJ databases">
        <title>Sorghum-associated microbial communities from plants grown in Nebraska, USA.</title>
        <authorList>
            <person name="Schachtman D."/>
        </authorList>
    </citation>
    <scope>NUCLEOTIDE SEQUENCE [LARGE SCALE GENOMIC DNA]</scope>
    <source>
        <strain evidence="8 9">BE308</strain>
    </source>
</reference>
<dbReference type="Gene3D" id="1.10.10.1590">
    <property type="entry name" value="NADH-quinone oxidoreductase subunit E"/>
    <property type="match status" value="1"/>
</dbReference>
<accession>A0ABU1ZT50</accession>
<dbReference type="SUPFAM" id="SSF52833">
    <property type="entry name" value="Thioredoxin-like"/>
    <property type="match status" value="1"/>
</dbReference>
<dbReference type="Pfam" id="PF10589">
    <property type="entry name" value="NADH_4Fe-4S"/>
    <property type="match status" value="1"/>
</dbReference>
<dbReference type="CDD" id="cd03082">
    <property type="entry name" value="TRX_Fd_NuoE_W_FDH_beta"/>
    <property type="match status" value="1"/>
</dbReference>
<dbReference type="InterPro" id="IPR019575">
    <property type="entry name" value="Nuop51_4Fe4S-bd"/>
</dbReference>
<dbReference type="InterPro" id="IPR041921">
    <property type="entry name" value="NuoE_N"/>
</dbReference>
<dbReference type="SUPFAM" id="SSF142984">
    <property type="entry name" value="Nqo1 middle domain-like"/>
    <property type="match status" value="1"/>
</dbReference>
<comment type="caution">
    <text evidence="8">The sequence shown here is derived from an EMBL/GenBank/DDBJ whole genome shotgun (WGS) entry which is preliminary data.</text>
</comment>
<evidence type="ECO:0000256" key="5">
    <source>
        <dbReference type="ARBA" id="ARBA00023004"/>
    </source>
</evidence>
<proteinExistence type="inferred from homology"/>
<evidence type="ECO:0000256" key="6">
    <source>
        <dbReference type="ARBA" id="ARBA00023014"/>
    </source>
</evidence>
<evidence type="ECO:0000256" key="4">
    <source>
        <dbReference type="ARBA" id="ARBA00022723"/>
    </source>
</evidence>
<dbReference type="GO" id="GO:0008863">
    <property type="term" value="F:formate dehydrogenase (NAD+) activity"/>
    <property type="evidence" value="ECO:0007669"/>
    <property type="project" value="UniProtKB-EC"/>
</dbReference>
<dbReference type="RefSeq" id="WP_310346496.1">
    <property type="nucleotide sequence ID" value="NZ_JAVDXO010000013.1"/>
</dbReference>
<comment type="cofactor">
    <cofactor evidence="1">
        <name>FMN</name>
        <dbReference type="ChEBI" id="CHEBI:58210"/>
    </cofactor>
</comment>
<keyword evidence="5" id="KW-0408">Iron</keyword>
<dbReference type="Proteomes" id="UP001268089">
    <property type="component" value="Unassembled WGS sequence"/>
</dbReference>
<dbReference type="InterPro" id="IPR001949">
    <property type="entry name" value="NADH-UbQ_OxRdtase_51kDa_CS"/>
</dbReference>
<evidence type="ECO:0000256" key="2">
    <source>
        <dbReference type="ARBA" id="ARBA00007523"/>
    </source>
</evidence>
<evidence type="ECO:0000313" key="8">
    <source>
        <dbReference type="EMBL" id="MDR7308736.1"/>
    </source>
</evidence>
<protein>
    <submittedName>
        <fullName evidence="8">Formate dehydrogenase</fullName>
        <ecNumber evidence="8">1.17.1.9</ecNumber>
    </submittedName>
</protein>